<reference evidence="11 12" key="1">
    <citation type="submission" date="2014-02" db="EMBL/GenBank/DDBJ databases">
        <title>Transposable element dynamics among asymbiotic and ectomycorrhizal Amanita fungi.</title>
        <authorList>
            <consortium name="DOE Joint Genome Institute"/>
            <person name="Hess J."/>
            <person name="Skrede I."/>
            <person name="Wolfe B."/>
            <person name="LaButti K."/>
            <person name="Ohm R.A."/>
            <person name="Grigoriev I.V."/>
            <person name="Pringle A."/>
        </authorList>
    </citation>
    <scope>NUCLEOTIDE SEQUENCE [LARGE SCALE GENOMIC DNA]</scope>
    <source>
        <strain evidence="11 12">SKay4041</strain>
    </source>
</reference>
<proteinExistence type="inferred from homology"/>
<dbReference type="PANTHER" id="PTHR13457:SF1">
    <property type="entry name" value="HEAT REPEAT-CONTAINING PROTEIN 1"/>
    <property type="match status" value="1"/>
</dbReference>
<dbReference type="Gene3D" id="1.25.10.10">
    <property type="entry name" value="Leucine-rich Repeat Variant"/>
    <property type="match status" value="2"/>
</dbReference>
<feature type="repeat" description="HEAT" evidence="8">
    <location>
        <begin position="866"/>
        <end position="904"/>
    </location>
</feature>
<dbReference type="InterPro" id="IPR011989">
    <property type="entry name" value="ARM-like"/>
</dbReference>
<evidence type="ECO:0000256" key="2">
    <source>
        <dbReference type="ARBA" id="ARBA00010559"/>
    </source>
</evidence>
<dbReference type="InterPro" id="IPR040191">
    <property type="entry name" value="UTP10"/>
</dbReference>
<dbReference type="Pfam" id="PF23243">
    <property type="entry name" value="HEAT_HEATR1"/>
    <property type="match status" value="1"/>
</dbReference>
<keyword evidence="6 9" id="KW-0539">Nucleus</keyword>
<comment type="subcellular location">
    <subcellularLocation>
        <location evidence="1 9">Nucleus</location>
        <location evidence="1 9">Nucleolus</location>
    </subcellularLocation>
</comment>
<dbReference type="InterPro" id="IPR022125">
    <property type="entry name" value="U3snoRNP10_N"/>
</dbReference>
<dbReference type="InterPro" id="IPR056473">
    <property type="entry name" value="HEAT_Utp10/HEAT1"/>
</dbReference>
<evidence type="ECO:0000256" key="4">
    <source>
        <dbReference type="ARBA" id="ARBA00022517"/>
    </source>
</evidence>
<dbReference type="EMBL" id="KZ302214">
    <property type="protein sequence ID" value="PFH46286.1"/>
    <property type="molecule type" value="Genomic_DNA"/>
</dbReference>
<name>A0A2A9NEU9_9AGAR</name>
<dbReference type="Pfam" id="PF08146">
    <property type="entry name" value="BP28CT"/>
    <property type="match status" value="1"/>
</dbReference>
<evidence type="ECO:0000256" key="3">
    <source>
        <dbReference type="ARBA" id="ARBA00015399"/>
    </source>
</evidence>
<keyword evidence="7 9" id="KW-0687">Ribonucleoprotein</keyword>
<evidence type="ECO:0000256" key="5">
    <source>
        <dbReference type="ARBA" id="ARBA00022552"/>
    </source>
</evidence>
<dbReference type="Pfam" id="PF12397">
    <property type="entry name" value="U3snoRNP10"/>
    <property type="match status" value="1"/>
</dbReference>
<keyword evidence="4 9" id="KW-0690">Ribosome biogenesis</keyword>
<comment type="subunit">
    <text evidence="9">Component of the ribosomal small subunit (SSU) processome.</text>
</comment>
<dbReference type="GO" id="GO:0034455">
    <property type="term" value="C:t-UTP complex"/>
    <property type="evidence" value="ECO:0007669"/>
    <property type="project" value="TreeGrafter"/>
</dbReference>
<evidence type="ECO:0000256" key="9">
    <source>
        <dbReference type="RuleBase" id="RU367065"/>
    </source>
</evidence>
<gene>
    <name evidence="11" type="ORF">AMATHDRAFT_155738</name>
</gene>
<dbReference type="GO" id="GO:0030686">
    <property type="term" value="C:90S preribosome"/>
    <property type="evidence" value="ECO:0007669"/>
    <property type="project" value="TreeGrafter"/>
</dbReference>
<protein>
    <recommendedName>
        <fullName evidence="3 9">U3 small nucleolar RNA-associated protein 10</fullName>
    </recommendedName>
</protein>
<evidence type="ECO:0000256" key="1">
    <source>
        <dbReference type="ARBA" id="ARBA00004604"/>
    </source>
</evidence>
<accession>A0A2A9NEU9</accession>
<dbReference type="SUPFAM" id="SSF48371">
    <property type="entry name" value="ARM repeat"/>
    <property type="match status" value="3"/>
</dbReference>
<dbReference type="GO" id="GO:0000462">
    <property type="term" value="P:maturation of SSU-rRNA from tricistronic rRNA transcript (SSU-rRNA, 5.8S rRNA, LSU-rRNA)"/>
    <property type="evidence" value="ECO:0007669"/>
    <property type="project" value="TreeGrafter"/>
</dbReference>
<evidence type="ECO:0000256" key="6">
    <source>
        <dbReference type="ARBA" id="ARBA00023242"/>
    </source>
</evidence>
<feature type="domain" description="BP28 C-terminal" evidence="10">
    <location>
        <begin position="1762"/>
        <end position="1896"/>
    </location>
</feature>
<dbReference type="PANTHER" id="PTHR13457">
    <property type="entry name" value="BAP28"/>
    <property type="match status" value="1"/>
</dbReference>
<dbReference type="GO" id="GO:0032040">
    <property type="term" value="C:small-subunit processome"/>
    <property type="evidence" value="ECO:0007669"/>
    <property type="project" value="TreeGrafter"/>
</dbReference>
<evidence type="ECO:0000313" key="12">
    <source>
        <dbReference type="Proteomes" id="UP000242287"/>
    </source>
</evidence>
<dbReference type="Proteomes" id="UP000242287">
    <property type="component" value="Unassembled WGS sequence"/>
</dbReference>
<comment type="similarity">
    <text evidence="2 9">Belongs to the HEATR1/UTP10 family.</text>
</comment>
<organism evidence="11 12">
    <name type="scientific">Amanita thiersii Skay4041</name>
    <dbReference type="NCBI Taxonomy" id="703135"/>
    <lineage>
        <taxon>Eukaryota</taxon>
        <taxon>Fungi</taxon>
        <taxon>Dikarya</taxon>
        <taxon>Basidiomycota</taxon>
        <taxon>Agaricomycotina</taxon>
        <taxon>Agaricomycetes</taxon>
        <taxon>Agaricomycetidae</taxon>
        <taxon>Agaricales</taxon>
        <taxon>Pluteineae</taxon>
        <taxon>Amanitaceae</taxon>
        <taxon>Amanita</taxon>
    </lineage>
</organism>
<evidence type="ECO:0000313" key="11">
    <source>
        <dbReference type="EMBL" id="PFH46286.1"/>
    </source>
</evidence>
<keyword evidence="5 9" id="KW-0698">rRNA processing</keyword>
<keyword evidence="12" id="KW-1185">Reference proteome</keyword>
<dbReference type="InterPro" id="IPR021133">
    <property type="entry name" value="HEAT_type_2"/>
</dbReference>
<sequence>MTGIAAQLAQNASLNTAFLVDRSRRKPRDSYLFTGRDAEHHDTDSLHALGLNGLIQLSELNPSLRIFENILFSEQAKSTDRTLLTSDANAQLNKSIAAFLSLLGPYLLESPTGKVLEWLIKRFRINEFNVEDILALFLPYHETSHFAKMVTILHIKPNSTWSFLLPYKSAGQSLPRLPLVTEMLKNTDVSRFIASLLPSSLKDKRAHRVLLTFNAACLHDFITRSKRLDEGTVAFLLPALLSPLKYFNYDGVEDGILGAYVLLAAFSKKCQLSGSALKTIITAMTNGAPYVNTRQFLIAAIAVCEPQEQLERLSEKTSLAVLNLSLINTELCNTTKLTGFDKLFCPLLKGLAKRMEDEATGSLMSSLLTYPAIPTPVIEQITNSALQHILGSGTSQASLRPLLSSIHQRHPNILRSVSDQMIKDGVAVETELRQLLISLPLDGLTTGSKHSRGEQHTMVVASMNAEPNVRLMGMKGLIEALSNPTLSDSLDIESIKSALISRIQDTDTQVLEALYEKPSVILPVFLKNTNYVETLVQCLCSETSKPTRHVLRMHFNFLINTFCPQADQATVTDVFYRVLFPFLLFSKPRQRTADMVWDILKEDSTDLSYMPLNGCAAVVEEEKSNGGDIIDMMSNLNMKITEKIARNVLASNEYTTHLELTAARLQDKNPHAQILAHLILQALLKQLSGEHQINAAYKTLHIMGADQPLNVQNLAGTGDLYKSLEDGTMGKQVIVKPSSKNTLLLLRAAIISFIPSVSPPHGVSLDFTADLSATSMDVRGQRYVELMRTIYFIANTCPLQTLSLGIIRSLFISLKDDVLAFLAGIWSGADKHSREDDQLRSLALQHAAAFFQAHINEDDGVDYQTILPLILVALDDQAADVRQAAIICLSHLRTLAERKLVSVYKFDAIYGTSNRQLQYLDQNDLKKYLDGLNGETDHLAHDNSFIRLFHERYLKKTKTDKRKESGYKHRVHCYLLSHVHALSLPSAQIVLLKITQNVPDAAKARLLSPIIEQLVESPPAPHDSILEELTGLCLTCFDSSVSRDLSDPESTLWDLYVSALCKYFASGVSPRLRAAVSLSLEKGLFTALSQERRISVCELLLEIGANDLEMYDHCKKLLASLVTEVLLIIHLLGLLQPSSIDPGSRANKRARTTESVDANNTLRRLMLLVEVLGTKPLPGSLDLISQLLEMLNRVSQCIPSALSDVSYIEQMLMSAVESAAEKITEIPNLAPSAVRLDILVELIRVSDNRQTFHQALLLISKLSRLAPDSVLHNIMPVFTFMGSNVFHRDDTYSFKVVQQTIESIVPIMVSSLKQSHTDKLDLHIASRDFLRVFTDAANHIPRHRRNNFFSHLVDVLGPADFLAPICMLLVEKSAKRVVRQSPEDAQATLSLPIAVVQHNPASMHLSTFTEILHESQRLVNSVINPTANESTFLDDSIDDNSSRPIILKKRAKALISFVGIVLTSVSPSGLSQVSNDEEMSGFITTLLNLVSLKNGPDPERKMDEIRQVAAFAMTRALSTMAAASFIRSIVVILDSQEGAVQSGALDLFSERLPMVADVVREAATPGITSIIEKIRVVITSLQDTTLVQSAYRALRSICLTLQKGEEGSIAKLVPPMLSAVKNRNSSSQAALTSLSSLSTKLGPRIIPYLQEMVSLSVEIISNETGAMVEDAHSVLHALLLSISAFWSNKEVMQVITMFTKYYTPAQTGRSKLLNRLIKIVTKTIPSKTLLKSAVEMWPTYKKSDKVAAYFDLLTRILRSSNRPVVSEFLRQLVKVFLESLDVAVGTDAQVESLIISAFKQLVVKLNDAAFKPIFRRIYDWAYAGEPENAKKIVFCHLYADLLDFFKGLMTPYMSFLLNPLVHDLESFGKSALQDRDYWVAVLDIVNKSLKFDDGAFWRDDKLRQFSKPIIAQVPVCISWGSGFTTATSATSNKDKDKQLLHDCLSSLVDTATDDTLLKSLNLDLLMHTRSDDTRLRIYALTCAEMLWRNHGGKLLGFVAETATFIAECNEDDNDIVVKESLKLKNAVESVAGSINGL</sequence>
<dbReference type="InterPro" id="IPR016024">
    <property type="entry name" value="ARM-type_fold"/>
</dbReference>
<dbReference type="GO" id="GO:0045943">
    <property type="term" value="P:positive regulation of transcription by RNA polymerase I"/>
    <property type="evidence" value="ECO:0007669"/>
    <property type="project" value="TreeGrafter"/>
</dbReference>
<evidence type="ECO:0000256" key="8">
    <source>
        <dbReference type="PROSITE-ProRule" id="PRU00103"/>
    </source>
</evidence>
<dbReference type="STRING" id="703135.A0A2A9NEU9"/>
<dbReference type="GO" id="GO:0030515">
    <property type="term" value="F:snoRNA binding"/>
    <property type="evidence" value="ECO:0007669"/>
    <property type="project" value="TreeGrafter"/>
</dbReference>
<dbReference type="OrthoDB" id="31183at2759"/>
<dbReference type="InterPro" id="IPR012954">
    <property type="entry name" value="BP28_C_dom"/>
</dbReference>
<evidence type="ECO:0000256" key="7">
    <source>
        <dbReference type="ARBA" id="ARBA00023274"/>
    </source>
</evidence>
<evidence type="ECO:0000259" key="10">
    <source>
        <dbReference type="SMART" id="SM01036"/>
    </source>
</evidence>
<dbReference type="SMART" id="SM01036">
    <property type="entry name" value="BP28CT"/>
    <property type="match status" value="1"/>
</dbReference>
<dbReference type="PROSITE" id="PS50077">
    <property type="entry name" value="HEAT_REPEAT"/>
    <property type="match status" value="1"/>
</dbReference>
<comment type="function">
    <text evidence="9">Involved in nucleolar processing of pre-18S ribosomal RNA.</text>
</comment>